<dbReference type="AlphaFoldDB" id="A0A2S5GGQ1"/>
<dbReference type="EMBL" id="PREZ01000001">
    <property type="protein sequence ID" value="PPA72222.1"/>
    <property type="molecule type" value="Genomic_DNA"/>
</dbReference>
<protein>
    <recommendedName>
        <fullName evidence="4">YkyB-like protein</fullName>
    </recommendedName>
</protein>
<sequence length="147" mass="16824">MNEHDPNHINIASISQAIFTVNKHAKTASDPKFLYQLKKEALNKLLTERKAEKIGLQFSRNPGNSQQRSDLLVKCGDYFFHLPPKKEDFSSLPHLGELTDSYRNPKTRMGLREAKTILQSYTGLRGTPIKPAQKRSYQKPVFKRLGE</sequence>
<proteinExistence type="predicted"/>
<dbReference type="Proteomes" id="UP000239047">
    <property type="component" value="Unassembled WGS sequence"/>
</dbReference>
<keyword evidence="3" id="KW-1185">Reference proteome</keyword>
<dbReference type="Pfam" id="PF14177">
    <property type="entry name" value="YkyB"/>
    <property type="match status" value="1"/>
</dbReference>
<evidence type="ECO:0000313" key="3">
    <source>
        <dbReference type="Proteomes" id="UP000239047"/>
    </source>
</evidence>
<dbReference type="OrthoDB" id="2360869at2"/>
<dbReference type="RefSeq" id="WP_104056308.1">
    <property type="nucleotide sequence ID" value="NZ_PREZ01000001.1"/>
</dbReference>
<evidence type="ECO:0000313" key="2">
    <source>
        <dbReference type="EMBL" id="PPA72222.1"/>
    </source>
</evidence>
<evidence type="ECO:0000256" key="1">
    <source>
        <dbReference type="SAM" id="MobiDB-lite"/>
    </source>
</evidence>
<reference evidence="2 3" key="1">
    <citation type="submission" date="2018-02" db="EMBL/GenBank/DDBJ databases">
        <title>Jeotgalibacillus proteolyticum sp. nov. a protease producing bacterium isolated from ocean sediments of Laizhou Bay.</title>
        <authorList>
            <person name="Li Y."/>
        </authorList>
    </citation>
    <scope>NUCLEOTIDE SEQUENCE [LARGE SCALE GENOMIC DNA]</scope>
    <source>
        <strain evidence="2 3">22-7</strain>
    </source>
</reference>
<name>A0A2S5GGQ1_9BACL</name>
<accession>A0A2S5GGQ1</accession>
<evidence type="ECO:0008006" key="4">
    <source>
        <dbReference type="Google" id="ProtNLM"/>
    </source>
</evidence>
<feature type="region of interest" description="Disordered" evidence="1">
    <location>
        <begin position="125"/>
        <end position="147"/>
    </location>
</feature>
<gene>
    <name evidence="2" type="ORF">C4B60_02265</name>
</gene>
<comment type="caution">
    <text evidence="2">The sequence shown here is derived from an EMBL/GenBank/DDBJ whole genome shotgun (WGS) entry which is preliminary data.</text>
</comment>
<dbReference type="InterPro" id="IPR025552">
    <property type="entry name" value="YkyB"/>
</dbReference>
<organism evidence="2 3">
    <name type="scientific">Jeotgalibacillus proteolyticus</name>
    <dbReference type="NCBI Taxonomy" id="2082395"/>
    <lineage>
        <taxon>Bacteria</taxon>
        <taxon>Bacillati</taxon>
        <taxon>Bacillota</taxon>
        <taxon>Bacilli</taxon>
        <taxon>Bacillales</taxon>
        <taxon>Caryophanaceae</taxon>
        <taxon>Jeotgalibacillus</taxon>
    </lineage>
</organism>